<dbReference type="EC" id="3.1.1.29" evidence="1"/>
<dbReference type="InterPro" id="IPR023476">
    <property type="entry name" value="Pep_tRNA_hydro_II_dom_sf"/>
</dbReference>
<protein>
    <recommendedName>
        <fullName evidence="1">peptidyl-tRNA hydrolase</fullName>
        <ecNumber evidence="1">3.1.1.29</ecNumber>
    </recommendedName>
</protein>
<dbReference type="InterPro" id="IPR042237">
    <property type="entry name" value="PTRHD1"/>
</dbReference>
<dbReference type="GO" id="GO:0004045">
    <property type="term" value="F:peptidyl-tRNA hydrolase activity"/>
    <property type="evidence" value="ECO:0007669"/>
    <property type="project" value="UniProtKB-EC"/>
</dbReference>
<dbReference type="AlphaFoldDB" id="A0A7S0A333"/>
<comment type="catalytic activity">
    <reaction evidence="3">
        <text>an N-acyl-L-alpha-aminoacyl-tRNA + H2O = an N-acyl-L-amino acid + a tRNA + H(+)</text>
        <dbReference type="Rhea" id="RHEA:54448"/>
        <dbReference type="Rhea" id="RHEA-COMP:10123"/>
        <dbReference type="Rhea" id="RHEA-COMP:13883"/>
        <dbReference type="ChEBI" id="CHEBI:15377"/>
        <dbReference type="ChEBI" id="CHEBI:15378"/>
        <dbReference type="ChEBI" id="CHEBI:59874"/>
        <dbReference type="ChEBI" id="CHEBI:78442"/>
        <dbReference type="ChEBI" id="CHEBI:138191"/>
        <dbReference type="EC" id="3.1.1.29"/>
    </reaction>
</comment>
<organism evidence="4">
    <name type="scientific">Pyrodinium bahamense</name>
    <dbReference type="NCBI Taxonomy" id="73915"/>
    <lineage>
        <taxon>Eukaryota</taxon>
        <taxon>Sar</taxon>
        <taxon>Alveolata</taxon>
        <taxon>Dinophyceae</taxon>
        <taxon>Gonyaulacales</taxon>
        <taxon>Pyrocystaceae</taxon>
        <taxon>Pyrodinium</taxon>
    </lineage>
</organism>
<accession>A0A7S0A333</accession>
<dbReference type="SUPFAM" id="SSF102462">
    <property type="entry name" value="Peptidyl-tRNA hydrolase II"/>
    <property type="match status" value="1"/>
</dbReference>
<evidence type="ECO:0000256" key="1">
    <source>
        <dbReference type="ARBA" id="ARBA00013260"/>
    </source>
</evidence>
<evidence type="ECO:0000313" key="4">
    <source>
        <dbReference type="EMBL" id="CAD8351735.1"/>
    </source>
</evidence>
<sequence length="269" mass="28104">MAAAAAAAAGRTSAAAATPAIAAVGRRGPPRSSGLLGPPDPSGVWSLWEVHSRRAALGHAARSSRDAVAVVGWLGAVAVCCHRTAAAGRHQPRGRRLPSGPAVALLRGPGLVPAPVRCVGFFGAALQQHRPRWASSTAVSAEAEGGKGPGGAAPSNDPLAIYVVLRKDLGWPTGALINQACHACTAAVWEAREDEQAVLYMSEAEGQMVKYTLGVDGEDKLTKVAKKLTDAGVPFRLWIEQPEDVPVCLATWPRRRSELKKPLKGVSRF</sequence>
<keyword evidence="2" id="KW-0378">Hydrolase</keyword>
<evidence type="ECO:0000256" key="2">
    <source>
        <dbReference type="ARBA" id="ARBA00022801"/>
    </source>
</evidence>
<gene>
    <name evidence="4" type="ORF">PBAH0796_LOCUS7102</name>
</gene>
<evidence type="ECO:0000256" key="3">
    <source>
        <dbReference type="ARBA" id="ARBA00048707"/>
    </source>
</evidence>
<dbReference type="PANTHER" id="PTHR46194:SF1">
    <property type="entry name" value="PEPTIDYL-TRNA HYDROLASE PTRHD1-RELATED"/>
    <property type="match status" value="1"/>
</dbReference>
<dbReference type="EMBL" id="HBEG01011855">
    <property type="protein sequence ID" value="CAD8351735.1"/>
    <property type="molecule type" value="Transcribed_RNA"/>
</dbReference>
<dbReference type="Pfam" id="PF01981">
    <property type="entry name" value="PTH2"/>
    <property type="match status" value="1"/>
</dbReference>
<proteinExistence type="predicted"/>
<dbReference type="PANTHER" id="PTHR46194">
    <property type="entry name" value="PEPTIDYL-TRNA HYDROLASE PTRHD1-RELATED"/>
    <property type="match status" value="1"/>
</dbReference>
<dbReference type="InterPro" id="IPR002833">
    <property type="entry name" value="PTH2"/>
</dbReference>
<name>A0A7S0A333_9DINO</name>
<dbReference type="Gene3D" id="3.40.1490.10">
    <property type="entry name" value="Bit1"/>
    <property type="match status" value="1"/>
</dbReference>
<reference evidence="4" key="1">
    <citation type="submission" date="2021-01" db="EMBL/GenBank/DDBJ databases">
        <authorList>
            <person name="Corre E."/>
            <person name="Pelletier E."/>
            <person name="Niang G."/>
            <person name="Scheremetjew M."/>
            <person name="Finn R."/>
            <person name="Kale V."/>
            <person name="Holt S."/>
            <person name="Cochrane G."/>
            <person name="Meng A."/>
            <person name="Brown T."/>
            <person name="Cohen L."/>
        </authorList>
    </citation>
    <scope>NUCLEOTIDE SEQUENCE</scope>
    <source>
        <strain evidence="4">Pbaha01</strain>
    </source>
</reference>